<accession>A0A0E9R0K6</accession>
<evidence type="ECO:0000313" key="1">
    <source>
        <dbReference type="EMBL" id="JAH22020.1"/>
    </source>
</evidence>
<dbReference type="AlphaFoldDB" id="A0A0E9R0K6"/>
<organism evidence="1">
    <name type="scientific">Anguilla anguilla</name>
    <name type="common">European freshwater eel</name>
    <name type="synonym">Muraena anguilla</name>
    <dbReference type="NCBI Taxonomy" id="7936"/>
    <lineage>
        <taxon>Eukaryota</taxon>
        <taxon>Metazoa</taxon>
        <taxon>Chordata</taxon>
        <taxon>Craniata</taxon>
        <taxon>Vertebrata</taxon>
        <taxon>Euteleostomi</taxon>
        <taxon>Actinopterygii</taxon>
        <taxon>Neopterygii</taxon>
        <taxon>Teleostei</taxon>
        <taxon>Anguilliformes</taxon>
        <taxon>Anguillidae</taxon>
        <taxon>Anguilla</taxon>
    </lineage>
</organism>
<proteinExistence type="predicted"/>
<reference evidence="1" key="2">
    <citation type="journal article" date="2015" name="Fish Shellfish Immunol.">
        <title>Early steps in the European eel (Anguilla anguilla)-Vibrio vulnificus interaction in the gills: Role of the RtxA13 toxin.</title>
        <authorList>
            <person name="Callol A."/>
            <person name="Pajuelo D."/>
            <person name="Ebbesson L."/>
            <person name="Teles M."/>
            <person name="MacKenzie S."/>
            <person name="Amaro C."/>
        </authorList>
    </citation>
    <scope>NUCLEOTIDE SEQUENCE</scope>
</reference>
<sequence length="46" mass="5149">MERLLALAPPQPHGLERPINRIARYTHAGFPSIYTCPRVPTCISCT</sequence>
<protein>
    <submittedName>
        <fullName evidence="1">Uncharacterized protein</fullName>
    </submittedName>
</protein>
<name>A0A0E9R0K6_ANGAN</name>
<reference evidence="1" key="1">
    <citation type="submission" date="2014-11" db="EMBL/GenBank/DDBJ databases">
        <authorList>
            <person name="Amaro Gonzalez C."/>
        </authorList>
    </citation>
    <scope>NUCLEOTIDE SEQUENCE</scope>
</reference>
<dbReference type="EMBL" id="GBXM01086557">
    <property type="protein sequence ID" value="JAH22020.1"/>
    <property type="molecule type" value="Transcribed_RNA"/>
</dbReference>